<name>A0ACC2KBD8_PERAE</name>
<reference evidence="1 2" key="1">
    <citation type="journal article" date="2022" name="Hortic Res">
        <title>A haplotype resolved chromosomal level avocado genome allows analysis of novel avocado genes.</title>
        <authorList>
            <person name="Nath O."/>
            <person name="Fletcher S.J."/>
            <person name="Hayward A."/>
            <person name="Shaw L.M."/>
            <person name="Masouleh A.K."/>
            <person name="Furtado A."/>
            <person name="Henry R.J."/>
            <person name="Mitter N."/>
        </authorList>
    </citation>
    <scope>NUCLEOTIDE SEQUENCE [LARGE SCALE GENOMIC DNA]</scope>
    <source>
        <strain evidence="2">cv. Hass</strain>
    </source>
</reference>
<sequence>MGKLSNDPVIHHFSHHHPLELSTCQQINTTTPCSGCKLPLSGWLYTCKPCNFSLHLPCSKAPQLIHHPSHPNHPLSLLPHPPYPQGYFNCDACGHRGDAFSYHCATCDIDLHVLCASMPLSLFHQAHHHPLNLTFFTPYQNKGFSCDICLNMGSNHWLYRCGVCEFDAHLACAGSELRPLVQAQGPIQPQQHELDQRVAIDTPQFRGPGAGHVNGQGAGGPRVRSGQGKWLLELAIQGLLGGVPLQVGQSLAQSLSRGQRHRVGGGGGADTGGDDYSCGTSGGGGDCAFHLGALPMSRKKDFPQGCSRTSHEDYEVVHMPWSKTQPLTDGEDLVRISAMPDWVQPAFNGLDQLNMMQSQAYQTALFTFKNILLCAPAAAGKTNVAILTILHHLSHHSRYKIVYLAPTKAMVSEVVRTLSTRLHHYRVNVKEHSSDKTLSPQQMEVTQIFISTPEMWDSLSSYIHLVRLVIIDGVHLHIKRRLVLQRIVERTADEKIQDVRLVGLSLPIPNFKEMGSFLNVDFEMGLFYFDSSFRGGPLDQWCIGIKGENPWPLMNHICYEKVFMAVARNHQVLIFVCSKMETAQTASAIREIAIARGTVGCFLKEESSSRIMEILNNEAGTVKSWFLKDLLPHGFGIYHGEMAREERDLVVELFINGKIQVLVSTTGLAWGVNLPAHLVIIKGTQIYSEELDPVIVMEMLGRAGRPQFDSCGEGIVMTSYHNLADYVWLMKESQ</sequence>
<protein>
    <submittedName>
        <fullName evidence="1">Uncharacterized protein</fullName>
    </submittedName>
</protein>
<comment type="caution">
    <text evidence="1">The sequence shown here is derived from an EMBL/GenBank/DDBJ whole genome shotgun (WGS) entry which is preliminary data.</text>
</comment>
<evidence type="ECO:0000313" key="2">
    <source>
        <dbReference type="Proteomes" id="UP001234297"/>
    </source>
</evidence>
<organism evidence="1 2">
    <name type="scientific">Persea americana</name>
    <name type="common">Avocado</name>
    <dbReference type="NCBI Taxonomy" id="3435"/>
    <lineage>
        <taxon>Eukaryota</taxon>
        <taxon>Viridiplantae</taxon>
        <taxon>Streptophyta</taxon>
        <taxon>Embryophyta</taxon>
        <taxon>Tracheophyta</taxon>
        <taxon>Spermatophyta</taxon>
        <taxon>Magnoliopsida</taxon>
        <taxon>Magnoliidae</taxon>
        <taxon>Laurales</taxon>
        <taxon>Lauraceae</taxon>
        <taxon>Persea</taxon>
    </lineage>
</organism>
<dbReference type="EMBL" id="CM056812">
    <property type="protein sequence ID" value="KAJ8618401.1"/>
    <property type="molecule type" value="Genomic_DNA"/>
</dbReference>
<keyword evidence="2" id="KW-1185">Reference proteome</keyword>
<gene>
    <name evidence="1" type="ORF">MRB53_014587</name>
</gene>
<proteinExistence type="predicted"/>
<accession>A0ACC2KBD8</accession>
<evidence type="ECO:0000313" key="1">
    <source>
        <dbReference type="EMBL" id="KAJ8618401.1"/>
    </source>
</evidence>
<dbReference type="Proteomes" id="UP001234297">
    <property type="component" value="Chromosome 4"/>
</dbReference>